<dbReference type="Proteomes" id="UP000664859">
    <property type="component" value="Unassembled WGS sequence"/>
</dbReference>
<comment type="caution">
    <text evidence="2">The sequence shown here is derived from an EMBL/GenBank/DDBJ whole genome shotgun (WGS) entry which is preliminary data.</text>
</comment>
<proteinExistence type="predicted"/>
<name>A0A835ZEI8_9STRA</name>
<accession>A0A835ZEI8</accession>
<keyword evidence="3" id="KW-1185">Reference proteome</keyword>
<protein>
    <submittedName>
        <fullName evidence="2">Uncharacterized protein</fullName>
    </submittedName>
</protein>
<sequence length="139" mass="14632">MKTQCVAALALAATATGFLIAPMPARTVAMTRVSAAPANDIQALTQKCLDEGCSVDMVDELITGLKARRSGLILQLATVDKLLHDLEGSHAEKQSGAVNDVIKSVARLFSKGDDDYPMLSAPTGYSGDSHRGTKDAWGE</sequence>
<gene>
    <name evidence="2" type="ORF">JKP88DRAFT_250978</name>
</gene>
<reference evidence="2" key="1">
    <citation type="submission" date="2021-02" db="EMBL/GenBank/DDBJ databases">
        <title>First Annotated Genome of the Yellow-green Alga Tribonema minus.</title>
        <authorList>
            <person name="Mahan K.M."/>
        </authorList>
    </citation>
    <scope>NUCLEOTIDE SEQUENCE</scope>
    <source>
        <strain evidence="2">UTEX B ZZ1240</strain>
    </source>
</reference>
<evidence type="ECO:0000256" key="1">
    <source>
        <dbReference type="SAM" id="MobiDB-lite"/>
    </source>
</evidence>
<feature type="compositionally biased region" description="Basic and acidic residues" evidence="1">
    <location>
        <begin position="128"/>
        <end position="139"/>
    </location>
</feature>
<feature type="region of interest" description="Disordered" evidence="1">
    <location>
        <begin position="119"/>
        <end position="139"/>
    </location>
</feature>
<dbReference type="OrthoDB" id="194364at2759"/>
<evidence type="ECO:0000313" key="2">
    <source>
        <dbReference type="EMBL" id="KAG5192306.1"/>
    </source>
</evidence>
<dbReference type="EMBL" id="JAFCMP010000008">
    <property type="protein sequence ID" value="KAG5192306.1"/>
    <property type="molecule type" value="Genomic_DNA"/>
</dbReference>
<organism evidence="2 3">
    <name type="scientific">Tribonema minus</name>
    <dbReference type="NCBI Taxonomy" id="303371"/>
    <lineage>
        <taxon>Eukaryota</taxon>
        <taxon>Sar</taxon>
        <taxon>Stramenopiles</taxon>
        <taxon>Ochrophyta</taxon>
        <taxon>PX clade</taxon>
        <taxon>Xanthophyceae</taxon>
        <taxon>Tribonematales</taxon>
        <taxon>Tribonemataceae</taxon>
        <taxon>Tribonema</taxon>
    </lineage>
</organism>
<dbReference type="AlphaFoldDB" id="A0A835ZEI8"/>
<evidence type="ECO:0000313" key="3">
    <source>
        <dbReference type="Proteomes" id="UP000664859"/>
    </source>
</evidence>